<organism evidence="3 4">
    <name type="scientific">Auritidibacter ignavus</name>
    <dbReference type="NCBI Taxonomy" id="678932"/>
    <lineage>
        <taxon>Bacteria</taxon>
        <taxon>Bacillati</taxon>
        <taxon>Actinomycetota</taxon>
        <taxon>Actinomycetes</taxon>
        <taxon>Micrococcales</taxon>
        <taxon>Micrococcaceae</taxon>
        <taxon>Auritidibacter</taxon>
    </lineage>
</organism>
<protein>
    <submittedName>
        <fullName evidence="3">Uncharacterized protein</fullName>
    </submittedName>
</protein>
<keyword evidence="2" id="KW-0812">Transmembrane</keyword>
<sequence length="124" mass="12711">MQKRTVGPVTGASAVGGSLGATIAQIIVHFAPSLQPVETAVTVIITAVLAVIGGWLVPADKRHLLVAEGVNPATVDDTVDDVVDADDVDDALVPEEPPADHAEPVSHGPSDLGVDPEDAENPIW</sequence>
<feature type="compositionally biased region" description="Acidic residues" evidence="1">
    <location>
        <begin position="114"/>
        <end position="124"/>
    </location>
</feature>
<dbReference type="EMBL" id="CP122566">
    <property type="protein sequence ID" value="WGH93887.1"/>
    <property type="molecule type" value="Genomic_DNA"/>
</dbReference>
<evidence type="ECO:0000313" key="3">
    <source>
        <dbReference type="EMBL" id="WGH93887.1"/>
    </source>
</evidence>
<dbReference type="AlphaFoldDB" id="A0AAJ6AKW1"/>
<keyword evidence="2" id="KW-1133">Transmembrane helix</keyword>
<keyword evidence="4" id="KW-1185">Reference proteome</keyword>
<evidence type="ECO:0000256" key="2">
    <source>
        <dbReference type="SAM" id="Phobius"/>
    </source>
</evidence>
<evidence type="ECO:0000313" key="4">
    <source>
        <dbReference type="Proteomes" id="UP001224674"/>
    </source>
</evidence>
<name>A0AAJ6AKW1_9MICC</name>
<feature type="transmembrane region" description="Helical" evidence="2">
    <location>
        <begin position="12"/>
        <end position="31"/>
    </location>
</feature>
<evidence type="ECO:0000256" key="1">
    <source>
        <dbReference type="SAM" id="MobiDB-lite"/>
    </source>
</evidence>
<reference evidence="3 4" key="1">
    <citation type="submission" date="2023-03" db="EMBL/GenBank/DDBJ databases">
        <title>Complete genome sequences of several Auritidibacter ignavus strains isolated from ear infections.</title>
        <authorList>
            <person name="Baehr T."/>
            <person name="Baumhoegger A.M."/>
        </authorList>
    </citation>
    <scope>NUCLEOTIDE SEQUENCE [LARGE SCALE GENOMIC DNA]</scope>
    <source>
        <strain evidence="3 4">BABAE-6</strain>
    </source>
</reference>
<feature type="transmembrane region" description="Helical" evidence="2">
    <location>
        <begin position="37"/>
        <end position="57"/>
    </location>
</feature>
<proteinExistence type="predicted"/>
<accession>A0AAJ6AKW1</accession>
<keyword evidence="2" id="KW-0472">Membrane</keyword>
<gene>
    <name evidence="3" type="ORF">QDX21_03550</name>
</gene>
<dbReference type="RefSeq" id="WP_279675167.1">
    <property type="nucleotide sequence ID" value="NZ_CP122566.1"/>
</dbReference>
<feature type="region of interest" description="Disordered" evidence="1">
    <location>
        <begin position="77"/>
        <end position="124"/>
    </location>
</feature>
<feature type="compositionally biased region" description="Acidic residues" evidence="1">
    <location>
        <begin position="77"/>
        <end position="93"/>
    </location>
</feature>
<dbReference type="Proteomes" id="UP001224674">
    <property type="component" value="Chromosome"/>
</dbReference>